<dbReference type="Gene3D" id="3.40.50.300">
    <property type="entry name" value="P-loop containing nucleotide triphosphate hydrolases"/>
    <property type="match status" value="1"/>
</dbReference>
<evidence type="ECO:0000256" key="1">
    <source>
        <dbReference type="SAM" id="Phobius"/>
    </source>
</evidence>
<dbReference type="HOGENOM" id="CLU_345416_0_0_10"/>
<protein>
    <submittedName>
        <fullName evidence="3">Peptidase C14, caspase catalytic subunit p20</fullName>
    </submittedName>
</protein>
<keyword evidence="4" id="KW-1185">Reference proteome</keyword>
<evidence type="ECO:0000313" key="4">
    <source>
        <dbReference type="Proteomes" id="UP000009049"/>
    </source>
</evidence>
<feature type="domain" description="Novel STAND NTPase 1" evidence="2">
    <location>
        <begin position="8"/>
        <end position="422"/>
    </location>
</feature>
<keyword evidence="1" id="KW-0472">Membrane</keyword>
<sequence length="818" mass="93050">MLVDVENPYVGLRPYNDDESLLFFGRKEQTMELLQRLHAHHFVAVVGSSGCGKSSLLRAGLIPSLKAGYLVDDSDQWLISIMKPGQNPMGNLAKSLLSELYQAHDADATNQLVQTIEEEGVDAILSLLEPLFRERKTNFFILVDQFEELFRFATEKGNRKRRDNAIDFVNIILELARQKDLPIYVVLTMRSDFIGDCAEFHGLPEAMNQSLYLVPRLNRQQLKMVIEGPARLFGARVNSALSSKLLNEMGRVQDELPLLQHALMRIWEFETREDANGEMDLEDYKAIGGLENALSNHADEALKTLDKNEFQVAKQMFQALTTVDEHGRKTRRPAHYGELLALTGTSEAVLDKVIRVFIEGRRSFLMIDQMSDKKDNIIDISHESLIRQWKRLDRWVEEEGEMASTYMKLSQDYQLYADKKKDLLKGTELSLARDWYERFQPTEAWAKRYNTLFAACREYLGDSEKAEKRDRKNRRNLKIGIWSLAGVMVLAAVYFFVYPIIRDSLDTMRTYNDLKAQAVASFEQLQDQDPQASDDPEQAGISPQEPYLKLLESIEKQGIFYREDAVRAQIEALGEDPGDITAGAEEAAYRPGKDVAGKLKADMSELWVDILAKLKDLEAELDEENWEIADSEGTVEAYTNYLQAVDKYNFPEVAGHLEAAREKQEELSQDPEWTQAQTTNTANAYLEYLRTHIENTEGSTKEDLSPQSQEALERIRAVSRVGWLFAGRALTDEVDDDSLLGQDRVFDLVFRLGEPNVESSRIPKVEDVLLSKSNRAAYNEFTGNSVKGKKGAFIQNGNLVLVLERKILGDVLFLKVAY</sequence>
<organism evidence="3 4">
    <name type="scientific">Robiginitalea biformata (strain ATCC BAA-864 / DSM 15991 / KCTC 12146 / HTCC2501)</name>
    <dbReference type="NCBI Taxonomy" id="313596"/>
    <lineage>
        <taxon>Bacteria</taxon>
        <taxon>Pseudomonadati</taxon>
        <taxon>Bacteroidota</taxon>
        <taxon>Flavobacteriia</taxon>
        <taxon>Flavobacteriales</taxon>
        <taxon>Flavobacteriaceae</taxon>
        <taxon>Robiginitalea</taxon>
    </lineage>
</organism>
<reference evidence="3 4" key="1">
    <citation type="journal article" date="2009" name="J. Bacteriol.">
        <title>Complete genome sequence of Robiginitalea biformata HTCC2501.</title>
        <authorList>
            <person name="Oh H.M."/>
            <person name="Giovannoni S.J."/>
            <person name="Lee K."/>
            <person name="Ferriera S."/>
            <person name="Johnson J."/>
            <person name="Cho J.C."/>
        </authorList>
    </citation>
    <scope>NUCLEOTIDE SEQUENCE [LARGE SCALE GENOMIC DNA]</scope>
    <source>
        <strain evidence="4">ATCC BAA-864 / HTCC2501 / KCTC 12146</strain>
    </source>
</reference>
<dbReference type="Proteomes" id="UP000009049">
    <property type="component" value="Chromosome"/>
</dbReference>
<dbReference type="InterPro" id="IPR027417">
    <property type="entry name" value="P-loop_NTPase"/>
</dbReference>
<proteinExistence type="predicted"/>
<keyword evidence="1" id="KW-0812">Transmembrane</keyword>
<dbReference type="AlphaFoldDB" id="A4CGS1"/>
<dbReference type="InterPro" id="IPR049052">
    <property type="entry name" value="nSTAND1"/>
</dbReference>
<name>A4CGS1_ROBBH</name>
<evidence type="ECO:0000259" key="2">
    <source>
        <dbReference type="Pfam" id="PF20703"/>
    </source>
</evidence>
<evidence type="ECO:0000313" key="3">
    <source>
        <dbReference type="EMBL" id="EAR16129.1"/>
    </source>
</evidence>
<feature type="transmembrane region" description="Helical" evidence="1">
    <location>
        <begin position="479"/>
        <end position="501"/>
    </location>
</feature>
<dbReference type="STRING" id="313596.RB2501_04505"/>
<gene>
    <name evidence="3" type="ordered locus">RB2501_04505</name>
</gene>
<dbReference type="SUPFAM" id="SSF52540">
    <property type="entry name" value="P-loop containing nucleoside triphosphate hydrolases"/>
    <property type="match status" value="1"/>
</dbReference>
<dbReference type="RefSeq" id="WP_012813824.1">
    <property type="nucleotide sequence ID" value="NC_013222.1"/>
</dbReference>
<dbReference type="OrthoDB" id="414967at2"/>
<dbReference type="KEGG" id="rbi:RB2501_04505"/>
<keyword evidence="1" id="KW-1133">Transmembrane helix</keyword>
<dbReference type="EMBL" id="CP001712">
    <property type="protein sequence ID" value="EAR16129.1"/>
    <property type="molecule type" value="Genomic_DNA"/>
</dbReference>
<accession>A4CGS1</accession>
<dbReference type="Pfam" id="PF20703">
    <property type="entry name" value="nSTAND1"/>
    <property type="match status" value="1"/>
</dbReference>
<dbReference type="eggNOG" id="COG1674">
    <property type="taxonomic scope" value="Bacteria"/>
</dbReference>